<dbReference type="GO" id="GO:0070897">
    <property type="term" value="P:transcription preinitiation complex assembly"/>
    <property type="evidence" value="ECO:0007669"/>
    <property type="project" value="InterPro"/>
</dbReference>
<proteinExistence type="inferred from homology"/>
<keyword evidence="9" id="KW-0539">Nucleus</keyword>
<evidence type="ECO:0000313" key="15">
    <source>
        <dbReference type="Proteomes" id="UP000050794"/>
    </source>
</evidence>
<evidence type="ECO:0000256" key="4">
    <source>
        <dbReference type="ARBA" id="ARBA00022771"/>
    </source>
</evidence>
<dbReference type="WBParaSite" id="TCNE_0001413801-mRNA-1">
    <property type="protein sequence ID" value="TCNE_0001413801-mRNA-1"/>
    <property type="gene ID" value="TCNE_0001413801"/>
</dbReference>
<keyword evidence="3" id="KW-0479">Metal-binding</keyword>
<evidence type="ECO:0000256" key="10">
    <source>
        <dbReference type="ARBA" id="ARBA00031009"/>
    </source>
</evidence>
<evidence type="ECO:0000259" key="13">
    <source>
        <dbReference type="PROSITE" id="PS51134"/>
    </source>
</evidence>
<keyword evidence="8" id="KW-0804">Transcription</keyword>
<evidence type="ECO:0000256" key="6">
    <source>
        <dbReference type="ARBA" id="ARBA00023015"/>
    </source>
</evidence>
<keyword evidence="6" id="KW-0805">Transcription regulation</keyword>
<dbReference type="PRINTS" id="PR00685">
    <property type="entry name" value="TIFACTORIIB"/>
</dbReference>
<dbReference type="GO" id="GO:0001006">
    <property type="term" value="F:RNA polymerase III type 3 promoter sequence-specific DNA binding"/>
    <property type="evidence" value="ECO:0007669"/>
    <property type="project" value="TreeGrafter"/>
</dbReference>
<dbReference type="PANTHER" id="PTHR11618">
    <property type="entry name" value="TRANSCRIPTION INITIATION FACTOR IIB-RELATED"/>
    <property type="match status" value="1"/>
</dbReference>
<feature type="region of interest" description="Disordered" evidence="12">
    <location>
        <begin position="754"/>
        <end position="773"/>
    </location>
</feature>
<protein>
    <recommendedName>
        <fullName evidence="10">B-related factor 1</fullName>
    </recommendedName>
</protein>
<keyword evidence="5" id="KW-0862">Zinc</keyword>
<dbReference type="GO" id="GO:0005634">
    <property type="term" value="C:nucleus"/>
    <property type="evidence" value="ECO:0007669"/>
    <property type="project" value="UniProtKB-SubCell"/>
</dbReference>
<feature type="region of interest" description="Disordered" evidence="12">
    <location>
        <begin position="1024"/>
        <end position="1116"/>
    </location>
</feature>
<dbReference type="InterPro" id="IPR011665">
    <property type="entry name" value="BRF1_TBP-bd_dom"/>
</dbReference>
<dbReference type="InterPro" id="IPR013763">
    <property type="entry name" value="Cyclin-like_dom"/>
</dbReference>
<dbReference type="GO" id="GO:0000126">
    <property type="term" value="C:transcription factor TFIIIB complex"/>
    <property type="evidence" value="ECO:0007669"/>
    <property type="project" value="TreeGrafter"/>
</dbReference>
<dbReference type="SUPFAM" id="SSF47954">
    <property type="entry name" value="Cyclin-like"/>
    <property type="match status" value="2"/>
</dbReference>
<comment type="subcellular location">
    <subcellularLocation>
        <location evidence="1">Nucleus</location>
    </subcellularLocation>
</comment>
<dbReference type="FunFam" id="1.10.472.10:FF:000121">
    <property type="entry name" value="Transcription factor IIIB"/>
    <property type="match status" value="1"/>
</dbReference>
<dbReference type="PANTHER" id="PTHR11618:SF4">
    <property type="entry name" value="TRANSCRIPTION FACTOR IIIB 90 KDA SUBUNIT"/>
    <property type="match status" value="1"/>
</dbReference>
<dbReference type="SMART" id="SM00385">
    <property type="entry name" value="CYCLIN"/>
    <property type="match status" value="2"/>
</dbReference>
<dbReference type="PROSITE" id="PS51134">
    <property type="entry name" value="ZF_TFIIB"/>
    <property type="match status" value="1"/>
</dbReference>
<dbReference type="SUPFAM" id="SSF57783">
    <property type="entry name" value="Zinc beta-ribbon"/>
    <property type="match status" value="1"/>
</dbReference>
<feature type="compositionally biased region" description="Polar residues" evidence="12">
    <location>
        <begin position="762"/>
        <end position="773"/>
    </location>
</feature>
<feature type="region of interest" description="Disordered" evidence="12">
    <location>
        <begin position="806"/>
        <end position="836"/>
    </location>
</feature>
<feature type="compositionally biased region" description="Polar residues" evidence="12">
    <location>
        <begin position="548"/>
        <end position="566"/>
    </location>
</feature>
<feature type="region of interest" description="Disordered" evidence="12">
    <location>
        <begin position="461"/>
        <end position="488"/>
    </location>
</feature>
<evidence type="ECO:0000256" key="5">
    <source>
        <dbReference type="ARBA" id="ARBA00022833"/>
    </source>
</evidence>
<name>A0A183V068_TOXCA</name>
<dbReference type="InterPro" id="IPR013137">
    <property type="entry name" value="Znf_TFIIB"/>
</dbReference>
<dbReference type="GO" id="GO:0017025">
    <property type="term" value="F:TBP-class protein binding"/>
    <property type="evidence" value="ECO:0007669"/>
    <property type="project" value="InterPro"/>
</dbReference>
<feature type="compositionally biased region" description="Polar residues" evidence="12">
    <location>
        <begin position="602"/>
        <end position="613"/>
    </location>
</feature>
<dbReference type="Proteomes" id="UP000050794">
    <property type="component" value="Unassembled WGS sequence"/>
</dbReference>
<dbReference type="Pfam" id="PF00382">
    <property type="entry name" value="TFIIB"/>
    <property type="match status" value="2"/>
</dbReference>
<evidence type="ECO:0000256" key="9">
    <source>
        <dbReference type="ARBA" id="ARBA00023242"/>
    </source>
</evidence>
<evidence type="ECO:0000256" key="12">
    <source>
        <dbReference type="SAM" id="MobiDB-lite"/>
    </source>
</evidence>
<feature type="compositionally biased region" description="Basic and acidic residues" evidence="12">
    <location>
        <begin position="461"/>
        <end position="477"/>
    </location>
</feature>
<reference evidence="14 15" key="2">
    <citation type="submission" date="2018-11" db="EMBL/GenBank/DDBJ databases">
        <authorList>
            <consortium name="Pathogen Informatics"/>
        </authorList>
    </citation>
    <scope>NUCLEOTIDE SEQUENCE [LARGE SCALE GENOMIC DNA]</scope>
</reference>
<dbReference type="GO" id="GO:0008270">
    <property type="term" value="F:zinc ion binding"/>
    <property type="evidence" value="ECO:0007669"/>
    <property type="project" value="UniProtKB-KW"/>
</dbReference>
<evidence type="ECO:0000313" key="14">
    <source>
        <dbReference type="EMBL" id="VDM45459.1"/>
    </source>
</evidence>
<dbReference type="CDD" id="cd20553">
    <property type="entry name" value="CYCLIN_TFIIIB90_rpt1"/>
    <property type="match status" value="1"/>
</dbReference>
<evidence type="ECO:0000256" key="3">
    <source>
        <dbReference type="ARBA" id="ARBA00022723"/>
    </source>
</evidence>
<dbReference type="GO" id="GO:0000995">
    <property type="term" value="F:RNA polymerase III general transcription initiation factor activity"/>
    <property type="evidence" value="ECO:0007669"/>
    <property type="project" value="TreeGrafter"/>
</dbReference>
<evidence type="ECO:0000256" key="1">
    <source>
        <dbReference type="ARBA" id="ARBA00004123"/>
    </source>
</evidence>
<dbReference type="InterPro" id="IPR000812">
    <property type="entry name" value="TFIIB"/>
</dbReference>
<dbReference type="InterPro" id="IPR013150">
    <property type="entry name" value="TFIIB_cyclin"/>
</dbReference>
<reference evidence="16" key="1">
    <citation type="submission" date="2016-06" db="UniProtKB">
        <authorList>
            <consortium name="WormBaseParasite"/>
        </authorList>
    </citation>
    <scope>IDENTIFICATION</scope>
</reference>
<feature type="compositionally biased region" description="Low complexity" evidence="12">
    <location>
        <begin position="1027"/>
        <end position="1045"/>
    </location>
</feature>
<feature type="domain" description="TFIIB-type" evidence="13">
    <location>
        <begin position="1"/>
        <end position="32"/>
    </location>
</feature>
<dbReference type="Gene3D" id="1.10.472.10">
    <property type="entry name" value="Cyclin-like"/>
    <property type="match status" value="2"/>
</dbReference>
<dbReference type="Pfam" id="PF08271">
    <property type="entry name" value="Zn_Ribbon_TF"/>
    <property type="match status" value="1"/>
</dbReference>
<keyword evidence="15" id="KW-1185">Reference proteome</keyword>
<evidence type="ECO:0000256" key="2">
    <source>
        <dbReference type="ARBA" id="ARBA00010857"/>
    </source>
</evidence>
<dbReference type="CDD" id="cd20554">
    <property type="entry name" value="CYCLIN_TFIIIB90_rpt2"/>
    <property type="match status" value="1"/>
</dbReference>
<feature type="compositionally biased region" description="Low complexity" evidence="12">
    <location>
        <begin position="1103"/>
        <end position="1114"/>
    </location>
</feature>
<evidence type="ECO:0000256" key="7">
    <source>
        <dbReference type="ARBA" id="ARBA00023159"/>
    </source>
</evidence>
<dbReference type="GO" id="GO:0097550">
    <property type="term" value="C:transcription preinitiation complex"/>
    <property type="evidence" value="ECO:0007669"/>
    <property type="project" value="TreeGrafter"/>
</dbReference>
<evidence type="ECO:0000313" key="16">
    <source>
        <dbReference type="WBParaSite" id="TCNE_0001413801-mRNA-1"/>
    </source>
</evidence>
<dbReference type="Gene3D" id="1.20.5.650">
    <property type="entry name" value="Single helix bin"/>
    <property type="match status" value="1"/>
</dbReference>
<dbReference type="Gene3D" id="2.20.25.10">
    <property type="match status" value="1"/>
</dbReference>
<feature type="compositionally biased region" description="Basic residues" evidence="12">
    <location>
        <begin position="478"/>
        <end position="487"/>
    </location>
</feature>
<dbReference type="Pfam" id="PF07741">
    <property type="entry name" value="BRF1"/>
    <property type="match status" value="1"/>
</dbReference>
<dbReference type="FunFam" id="1.10.472.10:FF:000002">
    <property type="entry name" value="Transcription factor IIIB 90 kDa subunit"/>
    <property type="match status" value="1"/>
</dbReference>
<gene>
    <name evidence="14" type="ORF">TCNE_LOCUS14138</name>
</gene>
<keyword evidence="7" id="KW-0010">Activator</keyword>
<organism evidence="15 16">
    <name type="scientific">Toxocara canis</name>
    <name type="common">Canine roundworm</name>
    <dbReference type="NCBI Taxonomy" id="6265"/>
    <lineage>
        <taxon>Eukaryota</taxon>
        <taxon>Metazoa</taxon>
        <taxon>Ecdysozoa</taxon>
        <taxon>Nematoda</taxon>
        <taxon>Chromadorea</taxon>
        <taxon>Rhabditida</taxon>
        <taxon>Spirurina</taxon>
        <taxon>Ascaridomorpha</taxon>
        <taxon>Ascaridoidea</taxon>
        <taxon>Toxocaridae</taxon>
        <taxon>Toxocara</taxon>
    </lineage>
</organism>
<keyword evidence="4 11" id="KW-0863">Zinc-finger</keyword>
<sequence length="1205" mass="132516">MGRTCPHCGSSEIDDDAARGDSTCMNCGTVLEESTIVSDVTYQERAGGGSALFVSRDRAQPNNLSGVPGLLHQESREVTYMKGRKLIESIASQLRINQHCIDTAYNFFKMCVSRNFTRGRVRSHVVAACLYMTCRLENTAHLLLDFSDVTQVNVFDLGRTLNFLARSLKINLPTTDPCLYILRFAVLLEFGDKEKEVVSLATRLVQRMKRDWIATGRRPTGLCGAALVLAARCYNFNRTIGDIVRVVHISETVVRKRLDEFGKTPSSELTIDEFTTVDLEHCEDPPAFQESRRKAREQLKRKEEETLKEIEPEVVPLEEEVEKALERKRREKFKKTPYAKMMSESLVKESPELRVADLVVRNEIVDMAFDASDERQRPLAGMSSCYAPTLESLGISDPLKPQPVASKRNDEQNECGNGELDLEGIDDDEIDTYILSKEEAEMKSRLWMKLNKEHLLEMERRQRERAEEEEREKDGLAKKKRRKLSGVKKKEPIVAATVQEAMVKEKKLSNKINYEILKEIEDSEVKMVKQFYPTRSEILSSLAADVPTGQNGPAVSSLNMAPSPSKTEQDDKNEVSKLSPRRPLSRPLSTVRFRSAIRPNRPLSNTPSAQSAIKQEKQLSEGENSPKESPMDGADDKKECRGREAEASSQIQSDELIVGIFCDELVPAKATTEVILVAERTDAGLRGQEIITENEEGRGQTEQDAPARVIRSRYSKTRPSLAAAKRIGKAKAAPKPSDTAVGASRVDEPLRSAAETGAAGNLTENAGAVTSASKQSEAMLDVAFERDEKATPGTAQSLAMRTRYANARPNLRGASKRVSVDDDATPPSKKRTVESLPLSTVAEEHDLTKLETPGSPVSRNRYVEEGPDFGGVKHVTTKSEANVDVATNDSTLETESNAIPSSLLKTTGAKQQPSSICSDVSTESLTNLVKTMQPSEPNKEQDAPVIDACQQRDITPSVERKTRLRKRGAPEMLVTERSTRLTRSGARKRVTGVMGLAAMAALGRDSNASSPNVHIVHSSADTTLKPSAASNSTTITSSELSSSEVLESDALRNPDPSNNIASVPPKKVVMVGESSDGGTASKLIDASGSEATDTLISRKEQQSSSPMDVDISSSQGSKPLISEAKADTHGAVRKSTRSRYVKARPNIACASVKDQRSKTVFQEKQVVNSKLNVAVLWLRCLTENSCQYRAVFIPDSGRLGDSSRR</sequence>
<feature type="region of interest" description="Disordered" evidence="12">
    <location>
        <begin position="728"/>
        <end position="749"/>
    </location>
</feature>
<comment type="similarity">
    <text evidence="2">Belongs to the TFIIB family.</text>
</comment>
<dbReference type="AlphaFoldDB" id="A0A183V068"/>
<dbReference type="EMBL" id="UYWY01022086">
    <property type="protein sequence ID" value="VDM45459.1"/>
    <property type="molecule type" value="Genomic_DNA"/>
</dbReference>
<evidence type="ECO:0000256" key="8">
    <source>
        <dbReference type="ARBA" id="ARBA00023163"/>
    </source>
</evidence>
<evidence type="ECO:0000256" key="11">
    <source>
        <dbReference type="PROSITE-ProRule" id="PRU00469"/>
    </source>
</evidence>
<feature type="compositionally biased region" description="Basic and acidic residues" evidence="12">
    <location>
        <begin position="614"/>
        <end position="646"/>
    </location>
</feature>
<feature type="region of interest" description="Disordered" evidence="12">
    <location>
        <begin position="543"/>
        <end position="649"/>
    </location>
</feature>
<feature type="region of interest" description="Disordered" evidence="12">
    <location>
        <begin position="396"/>
        <end position="422"/>
    </location>
</feature>
<dbReference type="InterPro" id="IPR036915">
    <property type="entry name" value="Cyclin-like_sf"/>
</dbReference>
<accession>A0A183V068</accession>